<proteinExistence type="predicted"/>
<dbReference type="KEGG" id="pbf:CFX0092_A3121"/>
<evidence type="ECO:0000313" key="1">
    <source>
        <dbReference type="EMBL" id="CUS04999.2"/>
    </source>
</evidence>
<sequence>MNSEFRTAEDYELFLYSLPNHFSSIRRSTLTFVRLGTSLARILGELFFDLDIRIVVRERFVYHRLPAVLDWYGYEVWRGDTKLYWYDPQPHPNDPELQTTYPHHKHVPPDIKHHRVPAPGLSFVRPNLPLIIAEVEQLNSSVAGAQ</sequence>
<dbReference type="InterPro" id="IPR045397">
    <property type="entry name" value="TumE-like"/>
</dbReference>
<dbReference type="EMBL" id="LN890655">
    <property type="protein sequence ID" value="CUS04999.2"/>
    <property type="molecule type" value="Genomic_DNA"/>
</dbReference>
<gene>
    <name evidence="1" type="ORF">CFX0092_A3121</name>
</gene>
<protein>
    <submittedName>
        <fullName evidence="1">Uncharacterized protein</fullName>
    </submittedName>
</protein>
<keyword evidence="2" id="KW-1185">Reference proteome</keyword>
<dbReference type="Proteomes" id="UP000215027">
    <property type="component" value="Chromosome I"/>
</dbReference>
<dbReference type="RefSeq" id="WP_157913195.1">
    <property type="nucleotide sequence ID" value="NZ_LN890655.1"/>
</dbReference>
<dbReference type="Pfam" id="PF20126">
    <property type="entry name" value="TumE"/>
    <property type="match status" value="1"/>
</dbReference>
<dbReference type="OrthoDB" id="583313at2"/>
<accession>A0A160T654</accession>
<dbReference type="AlphaFoldDB" id="A0A160T654"/>
<reference evidence="1" key="1">
    <citation type="submission" date="2016-01" db="EMBL/GenBank/DDBJ databases">
        <authorList>
            <person name="Mcilroy J.S."/>
            <person name="Karst M S."/>
            <person name="Albertsen M."/>
        </authorList>
    </citation>
    <scope>NUCLEOTIDE SEQUENCE</scope>
    <source>
        <strain evidence="1">Cfx-K</strain>
    </source>
</reference>
<name>A0A160T654_9CHLR</name>
<evidence type="ECO:0000313" key="2">
    <source>
        <dbReference type="Proteomes" id="UP000215027"/>
    </source>
</evidence>
<organism evidence="1 2">
    <name type="scientific">Candidatus Promineifilum breve</name>
    <dbReference type="NCBI Taxonomy" id="1806508"/>
    <lineage>
        <taxon>Bacteria</taxon>
        <taxon>Bacillati</taxon>
        <taxon>Chloroflexota</taxon>
        <taxon>Ardenticatenia</taxon>
        <taxon>Candidatus Promineifilales</taxon>
        <taxon>Candidatus Promineifilaceae</taxon>
        <taxon>Candidatus Promineifilum</taxon>
    </lineage>
</organism>